<reference evidence="2 3" key="2">
    <citation type="submission" date="2024-07" db="EMBL/GenBank/DDBJ databases">
        <authorList>
            <person name="Akdeniz Z."/>
        </authorList>
    </citation>
    <scope>NUCLEOTIDE SEQUENCE [LARGE SCALE GENOMIC DNA]</scope>
</reference>
<dbReference type="AlphaFoldDB" id="A0AA86R1T1"/>
<proteinExistence type="predicted"/>
<protein>
    <submittedName>
        <fullName evidence="2">Hypothetical_protein</fullName>
    </submittedName>
</protein>
<dbReference type="EMBL" id="CAXDID020000189">
    <property type="protein sequence ID" value="CAL6051631.1"/>
    <property type="molecule type" value="Genomic_DNA"/>
</dbReference>
<evidence type="ECO:0000313" key="3">
    <source>
        <dbReference type="Proteomes" id="UP001642409"/>
    </source>
</evidence>
<evidence type="ECO:0000313" key="2">
    <source>
        <dbReference type="EMBL" id="CAL6051631.1"/>
    </source>
</evidence>
<organism evidence="1">
    <name type="scientific">Hexamita inflata</name>
    <dbReference type="NCBI Taxonomy" id="28002"/>
    <lineage>
        <taxon>Eukaryota</taxon>
        <taxon>Metamonada</taxon>
        <taxon>Diplomonadida</taxon>
        <taxon>Hexamitidae</taxon>
        <taxon>Hexamitinae</taxon>
        <taxon>Hexamita</taxon>
    </lineage>
</organism>
<gene>
    <name evidence="2" type="ORF">HINF_LOCUS44461</name>
    <name evidence="1" type="ORF">HINF_LOCUS55423</name>
</gene>
<sequence length="100" mass="11753">MKLLIAQETLREMITKRAQKIFFVAEEKLTHDLAFEYSHRYQSNLFQIQNGINLIEVGQMYYLKSLEKIKTTGLVAQVEQQLFIKIVIYGVRMITVQVEV</sequence>
<evidence type="ECO:0000313" key="1">
    <source>
        <dbReference type="EMBL" id="CAI9967778.1"/>
    </source>
</evidence>
<dbReference type="Proteomes" id="UP001642409">
    <property type="component" value="Unassembled WGS sequence"/>
</dbReference>
<accession>A0AA86R1T1</accession>
<dbReference type="EMBL" id="CATOUU010001030">
    <property type="protein sequence ID" value="CAI9967778.1"/>
    <property type="molecule type" value="Genomic_DNA"/>
</dbReference>
<name>A0AA86R1T1_9EUKA</name>
<reference evidence="1" key="1">
    <citation type="submission" date="2023-06" db="EMBL/GenBank/DDBJ databases">
        <authorList>
            <person name="Kurt Z."/>
        </authorList>
    </citation>
    <scope>NUCLEOTIDE SEQUENCE</scope>
</reference>
<keyword evidence="3" id="KW-1185">Reference proteome</keyword>
<comment type="caution">
    <text evidence="1">The sequence shown here is derived from an EMBL/GenBank/DDBJ whole genome shotgun (WGS) entry which is preliminary data.</text>
</comment>